<protein>
    <submittedName>
        <fullName evidence="7">FTR1 family iron permease</fullName>
    </submittedName>
</protein>
<dbReference type="RefSeq" id="WP_208428117.1">
    <property type="nucleotide sequence ID" value="NZ_JAEPRJ010000001.1"/>
</dbReference>
<keyword evidence="8" id="KW-1185">Reference proteome</keyword>
<keyword evidence="5 6" id="KW-0472">Membrane</keyword>
<sequence length="510" mass="55917">MYNSKRRMLLARVFVVLFVFLAGFGFTSIAKADDAYYATWKEYKASGAPSNSWNDVANAMDKVFEHAKEVYKSGDSKGAYDTINHGYYGYYETTGFERLTLGKISGSRKSEIELQFAACKAMTKNGGSVDEFNKEVDKLQSMIHNDANILDGKQPASSAKGNAKAGSADTATIRQVVEEVLAEQSGGGRSAATATFIACFSIILREGFEAILIVGAIIAYLAKSSGGDAERRKKLVRPVYVGSLVGIGASFVLAWLLEALTLANSASQEIIEGVTALTAVAVLYYVSNWMLSKSESDAWTNYIKSKTESSAKTGSTMALAFTAFLAVFREGAEVVLFFQPMLKDENIGMVWAGLIVGFIALIFVYYAIHAFSLRIPLRPFFTATSILMFIMSISFLGAGIKELIEGDVIVMTSPDWLASIIPSTEILDVLGIYPILETLIPQIILLVITIIVYLHWRKKNLAIRREADKKRAEEAAKKEALAKEEEEKKLREIIKSVVKEVLQENAASKA</sequence>
<reference evidence="7 8" key="1">
    <citation type="submission" date="2021-01" db="EMBL/GenBank/DDBJ databases">
        <title>Isolation and description of Catonella massiliensis sp. nov., a novel Catonella species, isolated from a stable periodontitis subject.</title>
        <authorList>
            <person name="Antezack A."/>
            <person name="Boxberger M."/>
            <person name="La Scola B."/>
            <person name="Monnet-Corti V."/>
        </authorList>
    </citation>
    <scope>NUCLEOTIDE SEQUENCE [LARGE SCALE GENOMIC DNA]</scope>
    <source>
        <strain evidence="7 8">Marseille-Q4567</strain>
    </source>
</reference>
<proteinExistence type="inferred from homology"/>
<dbReference type="PANTHER" id="PTHR31632:SF2">
    <property type="entry name" value="PLASMA MEMBRANE IRON PERMEASE"/>
    <property type="match status" value="1"/>
</dbReference>
<dbReference type="EMBL" id="JAEPRJ010000001">
    <property type="protein sequence ID" value="MBK5896553.1"/>
    <property type="molecule type" value="Genomic_DNA"/>
</dbReference>
<feature type="transmembrane region" description="Helical" evidence="6">
    <location>
        <begin position="235"/>
        <end position="257"/>
    </location>
</feature>
<accession>A0ABS1IXD6</accession>
<feature type="transmembrane region" description="Helical" evidence="6">
    <location>
        <begin position="202"/>
        <end position="223"/>
    </location>
</feature>
<dbReference type="Pfam" id="PF03239">
    <property type="entry name" value="FTR1"/>
    <property type="match status" value="1"/>
</dbReference>
<evidence type="ECO:0000313" key="8">
    <source>
        <dbReference type="Proteomes" id="UP000604730"/>
    </source>
</evidence>
<gene>
    <name evidence="7" type="ORF">JJN12_01965</name>
</gene>
<evidence type="ECO:0000313" key="7">
    <source>
        <dbReference type="EMBL" id="MBK5896553.1"/>
    </source>
</evidence>
<evidence type="ECO:0000256" key="3">
    <source>
        <dbReference type="ARBA" id="ARBA00022692"/>
    </source>
</evidence>
<dbReference type="InterPro" id="IPR004923">
    <property type="entry name" value="FTR1/Fip1/EfeU"/>
</dbReference>
<name>A0ABS1IXD6_9FIRM</name>
<evidence type="ECO:0000256" key="6">
    <source>
        <dbReference type="SAM" id="Phobius"/>
    </source>
</evidence>
<evidence type="ECO:0000256" key="5">
    <source>
        <dbReference type="ARBA" id="ARBA00023136"/>
    </source>
</evidence>
<feature type="transmembrane region" description="Helical" evidence="6">
    <location>
        <begin position="311"/>
        <end position="328"/>
    </location>
</feature>
<comment type="caution">
    <text evidence="7">The sequence shown here is derived from an EMBL/GenBank/DDBJ whole genome shotgun (WGS) entry which is preliminary data.</text>
</comment>
<evidence type="ECO:0000256" key="2">
    <source>
        <dbReference type="ARBA" id="ARBA00008333"/>
    </source>
</evidence>
<keyword evidence="3 6" id="KW-0812">Transmembrane</keyword>
<comment type="subcellular location">
    <subcellularLocation>
        <location evidence="1">Membrane</location>
        <topology evidence="1">Multi-pass membrane protein</topology>
    </subcellularLocation>
</comment>
<organism evidence="7 8">
    <name type="scientific">Catonella massiliensis</name>
    <dbReference type="NCBI Taxonomy" id="2799636"/>
    <lineage>
        <taxon>Bacteria</taxon>
        <taxon>Bacillati</taxon>
        <taxon>Bacillota</taxon>
        <taxon>Clostridia</taxon>
        <taxon>Lachnospirales</taxon>
        <taxon>Lachnospiraceae</taxon>
        <taxon>Catonella</taxon>
    </lineage>
</organism>
<feature type="transmembrane region" description="Helical" evidence="6">
    <location>
        <begin position="439"/>
        <end position="456"/>
    </location>
</feature>
<feature type="transmembrane region" description="Helical" evidence="6">
    <location>
        <begin position="380"/>
        <end position="400"/>
    </location>
</feature>
<feature type="transmembrane region" description="Helical" evidence="6">
    <location>
        <begin position="348"/>
        <end position="368"/>
    </location>
</feature>
<evidence type="ECO:0000256" key="4">
    <source>
        <dbReference type="ARBA" id="ARBA00022989"/>
    </source>
</evidence>
<evidence type="ECO:0000256" key="1">
    <source>
        <dbReference type="ARBA" id="ARBA00004141"/>
    </source>
</evidence>
<dbReference type="Proteomes" id="UP000604730">
    <property type="component" value="Unassembled WGS sequence"/>
</dbReference>
<dbReference type="PANTHER" id="PTHR31632">
    <property type="entry name" value="IRON TRANSPORTER FTH1"/>
    <property type="match status" value="1"/>
</dbReference>
<keyword evidence="4 6" id="KW-1133">Transmembrane helix</keyword>
<feature type="transmembrane region" description="Helical" evidence="6">
    <location>
        <begin position="269"/>
        <end position="291"/>
    </location>
</feature>
<comment type="similarity">
    <text evidence="2">Belongs to the oxidase-dependent Fe transporter (OFeT) (TC 9.A.10.1) family.</text>
</comment>